<dbReference type="Proteomes" id="UP001497457">
    <property type="component" value="Chromosome 22rd"/>
</dbReference>
<evidence type="ECO:0000259" key="11">
    <source>
        <dbReference type="Pfam" id="PF23598"/>
    </source>
</evidence>
<evidence type="ECO:0000259" key="8">
    <source>
        <dbReference type="Pfam" id="PF13456"/>
    </source>
</evidence>
<dbReference type="SUPFAM" id="SSF52540">
    <property type="entry name" value="P-loop containing nucleoside triphosphate hydrolases"/>
    <property type="match status" value="1"/>
</dbReference>
<feature type="domain" description="Disease resistance N-terminal" evidence="9">
    <location>
        <begin position="14"/>
        <end position="81"/>
    </location>
</feature>
<dbReference type="Pfam" id="PF18052">
    <property type="entry name" value="Rx_N"/>
    <property type="match status" value="1"/>
</dbReference>
<name>A0ABC9AQD5_9POAL</name>
<dbReference type="Pfam" id="PF13456">
    <property type="entry name" value="RVT_3"/>
    <property type="match status" value="1"/>
</dbReference>
<dbReference type="InterPro" id="IPR027417">
    <property type="entry name" value="P-loop_NTPase"/>
</dbReference>
<reference evidence="12" key="1">
    <citation type="submission" date="2024-10" db="EMBL/GenBank/DDBJ databases">
        <authorList>
            <person name="Ryan C."/>
        </authorList>
    </citation>
    <scope>NUCLEOTIDE SEQUENCE [LARGE SCALE GENOMIC DNA]</scope>
</reference>
<accession>A0ABC9AQD5</accession>
<dbReference type="SUPFAM" id="SSF53098">
    <property type="entry name" value="Ribonuclease H-like"/>
    <property type="match status" value="1"/>
</dbReference>
<organism evidence="12 13">
    <name type="scientific">Urochloa decumbens</name>
    <dbReference type="NCBI Taxonomy" id="240449"/>
    <lineage>
        <taxon>Eukaryota</taxon>
        <taxon>Viridiplantae</taxon>
        <taxon>Streptophyta</taxon>
        <taxon>Embryophyta</taxon>
        <taxon>Tracheophyta</taxon>
        <taxon>Spermatophyta</taxon>
        <taxon>Magnoliopsida</taxon>
        <taxon>Liliopsida</taxon>
        <taxon>Poales</taxon>
        <taxon>Poaceae</taxon>
        <taxon>PACMAD clade</taxon>
        <taxon>Panicoideae</taxon>
        <taxon>Panicodae</taxon>
        <taxon>Paniceae</taxon>
        <taxon>Melinidinae</taxon>
        <taxon>Urochloa</taxon>
    </lineage>
</organism>
<dbReference type="CDD" id="cd06222">
    <property type="entry name" value="RNase_H_like"/>
    <property type="match status" value="1"/>
</dbReference>
<feature type="domain" description="Disease resistance protein winged helix" evidence="10">
    <location>
        <begin position="418"/>
        <end position="489"/>
    </location>
</feature>
<keyword evidence="4" id="KW-0547">Nucleotide-binding</keyword>
<dbReference type="Gene3D" id="1.10.10.10">
    <property type="entry name" value="Winged helix-like DNA-binding domain superfamily/Winged helix DNA-binding domain"/>
    <property type="match status" value="1"/>
</dbReference>
<dbReference type="Pfam" id="PF00931">
    <property type="entry name" value="NB-ARC"/>
    <property type="match status" value="1"/>
</dbReference>
<dbReference type="InterPro" id="IPR002182">
    <property type="entry name" value="NB-ARC"/>
</dbReference>
<dbReference type="InterPro" id="IPR041118">
    <property type="entry name" value="Rx_N"/>
</dbReference>
<keyword evidence="13" id="KW-1185">Reference proteome</keyword>
<dbReference type="FunFam" id="1.10.10.10:FF:000322">
    <property type="entry name" value="Probable disease resistance protein At1g63360"/>
    <property type="match status" value="1"/>
</dbReference>
<evidence type="ECO:0000259" key="7">
    <source>
        <dbReference type="Pfam" id="PF00931"/>
    </source>
</evidence>
<feature type="domain" description="RNase H type-1" evidence="8">
    <location>
        <begin position="945"/>
        <end position="1052"/>
    </location>
</feature>
<evidence type="ECO:0000256" key="1">
    <source>
        <dbReference type="ARBA" id="ARBA00008894"/>
    </source>
</evidence>
<dbReference type="SUPFAM" id="SSF52058">
    <property type="entry name" value="L domain-like"/>
    <property type="match status" value="1"/>
</dbReference>
<dbReference type="Pfam" id="PF23598">
    <property type="entry name" value="LRR_14"/>
    <property type="match status" value="1"/>
</dbReference>
<evidence type="ECO:0000256" key="4">
    <source>
        <dbReference type="ARBA" id="ARBA00022741"/>
    </source>
</evidence>
<keyword evidence="6" id="KW-0175">Coiled coil</keyword>
<sequence>MDSLLEELSKFSHGLSTAAQQEIAYLNAELSAANGRLQALNATLEQPTMQAKLWMRQVREMVYDIEDWIDELKGQTDREAHNHARGIKGLVWKLNKMGSSSEILSNIRHFAARVNAANSRHKRYDLGSTSSSGGGSGSVAVLRNPPSSLPYVGSLVGVDRPKKELLDLLGGEGKRVKVISVVGSGGIGKTSLARLVYGKLQLQFECRAFVYVGQSPSVTAVLKNMLYQVNRRQIHVSDSWDEQQLIQKIKDFLSDKKYFVVLNDVWSLRVYQVLRGALPDNNAGSRIMLTTCSYDLVRSSSILHGNQVFEVKPLSSDDSRTLLLGTIGRIFGPGMNCPTHLAEACNIVLERCGGMPLAIVVLAGVLSNPWGEGRQQQLVERYILSDEYFGTENMREILHICYMTLHHDLKSCFLYLSVFPEKYVIPKGRLIRRWIAEGFISGRGEMSSFEIGENYLNDLVIRSLIQPLSFDENEQEECYTVHYMIHQFIISLSIEANFVTVPGKWIQPNMIRRLSIQSKNQDAAPAMPSVTVLSHIRSMTIFGYNQLMQDLSLFHYLRVLDLEDADNLENSHLKNIGKLFQLKYLGLGGEDINKLPEQIGDLQYMQTLHVTRTNINELPARVLQLKMLHLHVSNVEVPEGVGRMKELEELSLINITKDSAPQSIEELGELKKLKILGVKWCIDDKYSRITTIREHFVNALKVLGESNLQSLTLHTIAGSSLDFLVDRWPSTLKLKKFKLLSFSYCFKEISQGMATSLAGLTHIEIGITNTRYALEILGGLPALVLLKLRSGAFSSEERLVINKDMFKCVKELWFMRVDGRIARLLFEKEAMPKLQMLVLQYTIWGAQSFHDDFPLGTNHLLQLKHVHFKMDCEGAGVSEVKAAKDALQMAIHGKMGSEGAGLPDIEPAEDAIGGAIDIHPTYEFELITHREDKSIQGIFKCNSHGVGTVIRSSSGFFVAAMARSLKVSSDDKIRAAAWACQEAMEFALEAGFKRINFTTDSKQLVNMVESEEAQRPTYAKTIEEIKKLKDLFESVSLKHHPDTVEADKVANHASDNQHQLWTIKHPPEFLSFT</sequence>
<dbReference type="PRINTS" id="PR00364">
    <property type="entry name" value="DISEASERSIST"/>
</dbReference>
<dbReference type="InterPro" id="IPR036397">
    <property type="entry name" value="RNaseH_sf"/>
</dbReference>
<keyword evidence="5" id="KW-0611">Plant defense</keyword>
<gene>
    <name evidence="12" type="ORF">URODEC1_LOCUS57712</name>
</gene>
<dbReference type="InterPro" id="IPR044730">
    <property type="entry name" value="RNase_H-like_dom_plant"/>
</dbReference>
<evidence type="ECO:0000313" key="13">
    <source>
        <dbReference type="Proteomes" id="UP001497457"/>
    </source>
</evidence>
<dbReference type="InterPro" id="IPR012337">
    <property type="entry name" value="RNaseH-like_sf"/>
</dbReference>
<dbReference type="Gene3D" id="3.30.420.10">
    <property type="entry name" value="Ribonuclease H-like superfamily/Ribonuclease H"/>
    <property type="match status" value="1"/>
</dbReference>
<dbReference type="InterPro" id="IPR055414">
    <property type="entry name" value="LRR_R13L4/SHOC2-like"/>
</dbReference>
<dbReference type="GO" id="GO:0042742">
    <property type="term" value="P:defense response to bacterium"/>
    <property type="evidence" value="ECO:0007669"/>
    <property type="project" value="UniProtKB-ARBA"/>
</dbReference>
<dbReference type="AlphaFoldDB" id="A0ABC9AQD5"/>
<proteinExistence type="inferred from homology"/>
<feature type="domain" description="Disease resistance R13L4/SHOC-2-like LRR" evidence="11">
    <location>
        <begin position="535"/>
        <end position="892"/>
    </location>
</feature>
<dbReference type="PANTHER" id="PTHR23155:SF1122">
    <property type="entry name" value="NB-ARC DOMAIN CONTAINING PROTEIN, EXPRESSED"/>
    <property type="match status" value="1"/>
</dbReference>
<dbReference type="Pfam" id="PF23559">
    <property type="entry name" value="WHD_DRP"/>
    <property type="match status" value="1"/>
</dbReference>
<dbReference type="PANTHER" id="PTHR23155">
    <property type="entry name" value="DISEASE RESISTANCE PROTEIN RP"/>
    <property type="match status" value="1"/>
</dbReference>
<protein>
    <submittedName>
        <fullName evidence="12">Uncharacterized protein</fullName>
    </submittedName>
</protein>
<dbReference type="Gene3D" id="1.20.5.4130">
    <property type="match status" value="1"/>
</dbReference>
<dbReference type="Gene3D" id="3.80.10.10">
    <property type="entry name" value="Ribonuclease Inhibitor"/>
    <property type="match status" value="1"/>
</dbReference>
<evidence type="ECO:0000313" key="12">
    <source>
        <dbReference type="EMBL" id="CAL4984917.1"/>
    </source>
</evidence>
<dbReference type="InterPro" id="IPR036388">
    <property type="entry name" value="WH-like_DNA-bd_sf"/>
</dbReference>
<dbReference type="GO" id="GO:0000166">
    <property type="term" value="F:nucleotide binding"/>
    <property type="evidence" value="ECO:0007669"/>
    <property type="project" value="UniProtKB-KW"/>
</dbReference>
<evidence type="ECO:0000259" key="9">
    <source>
        <dbReference type="Pfam" id="PF18052"/>
    </source>
</evidence>
<dbReference type="InterPro" id="IPR032675">
    <property type="entry name" value="LRR_dom_sf"/>
</dbReference>
<comment type="similarity">
    <text evidence="1">Belongs to the disease resistance NB-LRR family.</text>
</comment>
<dbReference type="EMBL" id="OZ075132">
    <property type="protein sequence ID" value="CAL4984917.1"/>
    <property type="molecule type" value="Genomic_DNA"/>
</dbReference>
<evidence type="ECO:0000256" key="6">
    <source>
        <dbReference type="ARBA" id="ARBA00023054"/>
    </source>
</evidence>
<dbReference type="InterPro" id="IPR058922">
    <property type="entry name" value="WHD_DRP"/>
</dbReference>
<evidence type="ECO:0000256" key="3">
    <source>
        <dbReference type="ARBA" id="ARBA00022737"/>
    </source>
</evidence>
<dbReference type="GO" id="GO:0002758">
    <property type="term" value="P:innate immune response-activating signaling pathway"/>
    <property type="evidence" value="ECO:0007669"/>
    <property type="project" value="UniProtKB-ARBA"/>
</dbReference>
<dbReference type="GO" id="GO:0009626">
    <property type="term" value="P:plant-type hypersensitive response"/>
    <property type="evidence" value="ECO:0007669"/>
    <property type="project" value="UniProtKB-ARBA"/>
</dbReference>
<dbReference type="InterPro" id="IPR002156">
    <property type="entry name" value="RNaseH_domain"/>
</dbReference>
<evidence type="ECO:0000259" key="10">
    <source>
        <dbReference type="Pfam" id="PF23559"/>
    </source>
</evidence>
<feature type="domain" description="NB-ARC" evidence="7">
    <location>
        <begin position="167"/>
        <end position="323"/>
    </location>
</feature>
<evidence type="ECO:0000256" key="2">
    <source>
        <dbReference type="ARBA" id="ARBA00022614"/>
    </source>
</evidence>
<dbReference type="InterPro" id="IPR044974">
    <property type="entry name" value="Disease_R_plants"/>
</dbReference>
<keyword evidence="3" id="KW-0677">Repeat</keyword>
<dbReference type="Gene3D" id="3.40.50.300">
    <property type="entry name" value="P-loop containing nucleotide triphosphate hydrolases"/>
    <property type="match status" value="1"/>
</dbReference>
<keyword evidence="2" id="KW-0433">Leucine-rich repeat</keyword>
<evidence type="ECO:0000256" key="5">
    <source>
        <dbReference type="ARBA" id="ARBA00022821"/>
    </source>
</evidence>